<dbReference type="EMBL" id="VAUV01000012">
    <property type="protein sequence ID" value="TLD69687.1"/>
    <property type="molecule type" value="Genomic_DNA"/>
</dbReference>
<dbReference type="GO" id="GO:0004385">
    <property type="term" value="F:GMP kinase activity"/>
    <property type="evidence" value="ECO:0007669"/>
    <property type="project" value="UniProtKB-UniRule"/>
</dbReference>
<protein>
    <recommendedName>
        <fullName evidence="3 9">Guanylate kinase</fullName>
        <ecNumber evidence="2 9">2.7.4.8</ecNumber>
    </recommendedName>
    <alternativeName>
        <fullName evidence="8 9">GMP kinase</fullName>
    </alternativeName>
</protein>
<dbReference type="InterPro" id="IPR017665">
    <property type="entry name" value="Guanylate_kinase"/>
</dbReference>
<dbReference type="NCBIfam" id="TIGR03263">
    <property type="entry name" value="guanyl_kin"/>
    <property type="match status" value="1"/>
</dbReference>
<evidence type="ECO:0000256" key="8">
    <source>
        <dbReference type="ARBA" id="ARBA00030128"/>
    </source>
</evidence>
<dbReference type="CDD" id="cd00071">
    <property type="entry name" value="GMPK"/>
    <property type="match status" value="1"/>
</dbReference>
<dbReference type="PROSITE" id="PS50052">
    <property type="entry name" value="GUANYLATE_KINASE_2"/>
    <property type="match status" value="1"/>
</dbReference>
<dbReference type="SUPFAM" id="SSF52540">
    <property type="entry name" value="P-loop containing nucleoside triphosphate hydrolases"/>
    <property type="match status" value="1"/>
</dbReference>
<evidence type="ECO:0000256" key="9">
    <source>
        <dbReference type="HAMAP-Rule" id="MF_00328"/>
    </source>
</evidence>
<evidence type="ECO:0000256" key="5">
    <source>
        <dbReference type="ARBA" id="ARBA00022741"/>
    </source>
</evidence>
<name>A0A5R8KBQ2_9BACT</name>
<evidence type="ECO:0000256" key="2">
    <source>
        <dbReference type="ARBA" id="ARBA00012961"/>
    </source>
</evidence>
<comment type="similarity">
    <text evidence="1 9">Belongs to the guanylate kinase family.</text>
</comment>
<dbReference type="Gene3D" id="3.30.63.10">
    <property type="entry name" value="Guanylate Kinase phosphate binding domain"/>
    <property type="match status" value="1"/>
</dbReference>
<keyword evidence="7 9" id="KW-0067">ATP-binding</keyword>
<dbReference type="EC" id="2.7.4.8" evidence="2 9"/>
<dbReference type="FunFam" id="3.30.63.10:FF:000002">
    <property type="entry name" value="Guanylate kinase 1"/>
    <property type="match status" value="1"/>
</dbReference>
<feature type="domain" description="Guanylate kinase-like" evidence="10">
    <location>
        <begin position="12"/>
        <end position="194"/>
    </location>
</feature>
<dbReference type="InterPro" id="IPR027417">
    <property type="entry name" value="P-loop_NTPase"/>
</dbReference>
<evidence type="ECO:0000259" key="10">
    <source>
        <dbReference type="PROSITE" id="PS50052"/>
    </source>
</evidence>
<keyword evidence="4 9" id="KW-0808">Transferase</keyword>
<evidence type="ECO:0000313" key="12">
    <source>
        <dbReference type="Proteomes" id="UP000306196"/>
    </source>
</evidence>
<dbReference type="PANTHER" id="PTHR23117">
    <property type="entry name" value="GUANYLATE KINASE-RELATED"/>
    <property type="match status" value="1"/>
</dbReference>
<keyword evidence="6 9" id="KW-0418">Kinase</keyword>
<evidence type="ECO:0000313" key="11">
    <source>
        <dbReference type="EMBL" id="TLD69687.1"/>
    </source>
</evidence>
<comment type="subcellular location">
    <subcellularLocation>
        <location evidence="9">Cytoplasm</location>
    </subcellularLocation>
</comment>
<evidence type="ECO:0000256" key="7">
    <source>
        <dbReference type="ARBA" id="ARBA00022840"/>
    </source>
</evidence>
<dbReference type="AlphaFoldDB" id="A0A5R8KBQ2"/>
<accession>A0A5R8KBQ2</accession>
<reference evidence="11 12" key="1">
    <citation type="submission" date="2019-05" db="EMBL/GenBank/DDBJ databases">
        <title>Verrucobacter flavum gen. nov., sp. nov. a new member of the family Verrucomicrobiaceae.</title>
        <authorList>
            <person name="Szuroczki S."/>
            <person name="Abbaszade G."/>
            <person name="Szabo A."/>
            <person name="Felfoldi T."/>
            <person name="Schumann P."/>
            <person name="Boka K."/>
            <person name="Keki Z."/>
            <person name="Toumi M."/>
            <person name="Toth E."/>
        </authorList>
    </citation>
    <scope>NUCLEOTIDE SEQUENCE [LARGE SCALE GENOMIC DNA]</scope>
    <source>
        <strain evidence="11 12">MG-N-17</strain>
    </source>
</reference>
<dbReference type="Proteomes" id="UP000306196">
    <property type="component" value="Unassembled WGS sequence"/>
</dbReference>
<comment type="function">
    <text evidence="9">Essential for recycling GMP and indirectly, cGMP.</text>
</comment>
<comment type="caution">
    <text evidence="11">The sequence shown here is derived from an EMBL/GenBank/DDBJ whole genome shotgun (WGS) entry which is preliminary data.</text>
</comment>
<dbReference type="PROSITE" id="PS00856">
    <property type="entry name" value="GUANYLATE_KINASE_1"/>
    <property type="match status" value="1"/>
</dbReference>
<gene>
    <name evidence="9" type="primary">gmk</name>
    <name evidence="11" type="ORF">FEM03_16305</name>
</gene>
<dbReference type="InterPro" id="IPR008145">
    <property type="entry name" value="GK/Ca_channel_bsu"/>
</dbReference>
<evidence type="ECO:0000256" key="1">
    <source>
        <dbReference type="ARBA" id="ARBA00005790"/>
    </source>
</evidence>
<feature type="binding site" evidence="9">
    <location>
        <begin position="19"/>
        <end position="26"/>
    </location>
    <ligand>
        <name>ATP</name>
        <dbReference type="ChEBI" id="CHEBI:30616"/>
    </ligand>
</feature>
<dbReference type="InterPro" id="IPR020590">
    <property type="entry name" value="Guanylate_kinase_CS"/>
</dbReference>
<sequence>MTEIKMPDLRLGVLLVVSGPSGSGKTTLCRRLCRDGEAVFSVSCTTRPPRVGEVNGRDYFFLDEETFMARVEKGEFFEWARVHGNLYGTLKSYVTELLLRGEDVMLDIDVQGAAQVRECEDEVIQRCLADVFILPPSVEELDRRLTGRGSESAERHALRMENAVHEMAHWKSYRHALVSGAHEEDYVRFGALLVAERMRVSRYLGV</sequence>
<evidence type="ECO:0000256" key="6">
    <source>
        <dbReference type="ARBA" id="ARBA00022777"/>
    </source>
</evidence>
<keyword evidence="5 9" id="KW-0547">Nucleotide-binding</keyword>
<organism evidence="11 12">
    <name type="scientific">Phragmitibacter flavus</name>
    <dbReference type="NCBI Taxonomy" id="2576071"/>
    <lineage>
        <taxon>Bacteria</taxon>
        <taxon>Pseudomonadati</taxon>
        <taxon>Verrucomicrobiota</taxon>
        <taxon>Verrucomicrobiia</taxon>
        <taxon>Verrucomicrobiales</taxon>
        <taxon>Verrucomicrobiaceae</taxon>
        <taxon>Phragmitibacter</taxon>
    </lineage>
</organism>
<evidence type="ECO:0000256" key="4">
    <source>
        <dbReference type="ARBA" id="ARBA00022679"/>
    </source>
</evidence>
<keyword evidence="12" id="KW-1185">Reference proteome</keyword>
<dbReference type="Pfam" id="PF00625">
    <property type="entry name" value="Guanylate_kin"/>
    <property type="match status" value="1"/>
</dbReference>
<dbReference type="InterPro" id="IPR008144">
    <property type="entry name" value="Guanylate_kin-like_dom"/>
</dbReference>
<dbReference type="SMART" id="SM00072">
    <property type="entry name" value="GuKc"/>
    <property type="match status" value="1"/>
</dbReference>
<dbReference type="PANTHER" id="PTHR23117:SF13">
    <property type="entry name" value="GUANYLATE KINASE"/>
    <property type="match status" value="1"/>
</dbReference>
<dbReference type="GO" id="GO:0005524">
    <property type="term" value="F:ATP binding"/>
    <property type="evidence" value="ECO:0007669"/>
    <property type="project" value="UniProtKB-UniRule"/>
</dbReference>
<proteinExistence type="inferred from homology"/>
<dbReference type="OrthoDB" id="9808150at2"/>
<evidence type="ECO:0000256" key="3">
    <source>
        <dbReference type="ARBA" id="ARBA00016296"/>
    </source>
</evidence>
<dbReference type="Gene3D" id="3.40.50.300">
    <property type="entry name" value="P-loop containing nucleotide triphosphate hydrolases"/>
    <property type="match status" value="1"/>
</dbReference>
<keyword evidence="9" id="KW-0963">Cytoplasm</keyword>
<dbReference type="GO" id="GO:0005829">
    <property type="term" value="C:cytosol"/>
    <property type="evidence" value="ECO:0007669"/>
    <property type="project" value="TreeGrafter"/>
</dbReference>
<dbReference type="HAMAP" id="MF_00328">
    <property type="entry name" value="Guanylate_kinase"/>
    <property type="match status" value="1"/>
</dbReference>
<comment type="catalytic activity">
    <reaction evidence="9">
        <text>GMP + ATP = GDP + ADP</text>
        <dbReference type="Rhea" id="RHEA:20780"/>
        <dbReference type="ChEBI" id="CHEBI:30616"/>
        <dbReference type="ChEBI" id="CHEBI:58115"/>
        <dbReference type="ChEBI" id="CHEBI:58189"/>
        <dbReference type="ChEBI" id="CHEBI:456216"/>
        <dbReference type="EC" id="2.7.4.8"/>
    </reaction>
</comment>